<evidence type="ECO:0000313" key="2">
    <source>
        <dbReference type="Proteomes" id="UP001165960"/>
    </source>
</evidence>
<proteinExistence type="predicted"/>
<comment type="caution">
    <text evidence="1">The sequence shown here is derived from an EMBL/GenBank/DDBJ whole genome shotgun (WGS) entry which is preliminary data.</text>
</comment>
<dbReference type="Proteomes" id="UP001165960">
    <property type="component" value="Unassembled WGS sequence"/>
</dbReference>
<dbReference type="EMBL" id="QTSX02005367">
    <property type="protein sequence ID" value="KAJ9059838.1"/>
    <property type="molecule type" value="Genomic_DNA"/>
</dbReference>
<gene>
    <name evidence="1" type="ORF">DSO57_1037355</name>
</gene>
<reference evidence="1" key="1">
    <citation type="submission" date="2022-04" db="EMBL/GenBank/DDBJ databases">
        <title>Genome of the entomopathogenic fungus Entomophthora muscae.</title>
        <authorList>
            <person name="Elya C."/>
            <person name="Lovett B.R."/>
            <person name="Lee E."/>
            <person name="Macias A.M."/>
            <person name="Hajek A.E."/>
            <person name="De Bivort B.L."/>
            <person name="Kasson M.T."/>
            <person name="De Fine Licht H.H."/>
            <person name="Stajich J.E."/>
        </authorList>
    </citation>
    <scope>NUCLEOTIDE SEQUENCE</scope>
    <source>
        <strain evidence="1">Berkeley</strain>
    </source>
</reference>
<sequence>MIWDSSTLATLVPGLPDISTPHPIYCGVYLYILCAGLLCRELQEIQHPHQGLPVVNDCLPNCHCLDWLLVCQSPAIPYPSSTYNVWVLHMGVVEVCGLVLTVYNNVVQALVMSIVTVEGALAMPKFMPQR</sequence>
<name>A0ACC2SBQ8_9FUNG</name>
<accession>A0ACC2SBQ8</accession>
<evidence type="ECO:0000313" key="1">
    <source>
        <dbReference type="EMBL" id="KAJ9059838.1"/>
    </source>
</evidence>
<keyword evidence="2" id="KW-1185">Reference proteome</keyword>
<protein>
    <submittedName>
        <fullName evidence="1">Uncharacterized protein</fullName>
    </submittedName>
</protein>
<organism evidence="1 2">
    <name type="scientific">Entomophthora muscae</name>
    <dbReference type="NCBI Taxonomy" id="34485"/>
    <lineage>
        <taxon>Eukaryota</taxon>
        <taxon>Fungi</taxon>
        <taxon>Fungi incertae sedis</taxon>
        <taxon>Zoopagomycota</taxon>
        <taxon>Entomophthoromycotina</taxon>
        <taxon>Entomophthoromycetes</taxon>
        <taxon>Entomophthorales</taxon>
        <taxon>Entomophthoraceae</taxon>
        <taxon>Entomophthora</taxon>
    </lineage>
</organism>